<name>A0A0B7NN76_9FUNG</name>
<sequence>MIQLTDEEKQFKLPLSSEDARSFFSSYPAEKWDIETYFEAKKQSKVSKVYHNYDNDLNWITRQGNLPPRIKEYARDLISVPKPKPALLKANQARHACKKRKMNREIVIQNSQNVIVNSGSVINSTLSNSGQTTASNTNQAEQDDNGQSNNERPSIWKDWKTYIESSLDSFHPFSLVANDIVRAGKGVSDRPLLDENLYKQHMSQKSNSRYLMPEDFKAHIRAFAMAKNKPESKSVIYGLSLLLSQKEDANMEFVHDVLVEMCRTYTSHIDIQQSEDAFNQLFIWPYLLAMSRSISETIDSSISSEFLTGQPILQSMTKQLKAVGLYIDDAHVYKSDGLFQLSGSIKEELLLLETSGCFANNDKSKVNFDHHKGVYGMLAMLKSIADDYYYASLDSFMRIKVYFLHAADEHLHLWSVSYQEEGIFDLWREAAVRILPSDADKLTHVPSFMQFMWTTKSLLEKSISDIISLKQEHEKVNIEQAFSETQSPLLSEIINPIILKLTKEDDHHDMSKLGPNYSPLHS</sequence>
<dbReference type="Proteomes" id="UP000054107">
    <property type="component" value="Unassembled WGS sequence"/>
</dbReference>
<dbReference type="OrthoDB" id="2275357at2759"/>
<accession>A0A0B7NN76</accession>
<evidence type="ECO:0000313" key="2">
    <source>
        <dbReference type="EMBL" id="CEP16965.1"/>
    </source>
</evidence>
<gene>
    <name evidence="2" type="primary">PARPA_11248.1 scaffold 43197</name>
</gene>
<evidence type="ECO:0000256" key="1">
    <source>
        <dbReference type="SAM" id="MobiDB-lite"/>
    </source>
</evidence>
<reference evidence="2 3" key="1">
    <citation type="submission" date="2014-09" db="EMBL/GenBank/DDBJ databases">
        <authorList>
            <person name="Ellenberger Sabrina"/>
        </authorList>
    </citation>
    <scope>NUCLEOTIDE SEQUENCE [LARGE SCALE GENOMIC DNA]</scope>
    <source>
        <strain evidence="2 3">CBS 412.66</strain>
    </source>
</reference>
<proteinExistence type="predicted"/>
<organism evidence="2 3">
    <name type="scientific">Parasitella parasitica</name>
    <dbReference type="NCBI Taxonomy" id="35722"/>
    <lineage>
        <taxon>Eukaryota</taxon>
        <taxon>Fungi</taxon>
        <taxon>Fungi incertae sedis</taxon>
        <taxon>Mucoromycota</taxon>
        <taxon>Mucoromycotina</taxon>
        <taxon>Mucoromycetes</taxon>
        <taxon>Mucorales</taxon>
        <taxon>Mucorineae</taxon>
        <taxon>Mucoraceae</taxon>
        <taxon>Parasitella</taxon>
    </lineage>
</organism>
<evidence type="ECO:0000313" key="3">
    <source>
        <dbReference type="Proteomes" id="UP000054107"/>
    </source>
</evidence>
<dbReference type="AlphaFoldDB" id="A0A0B7NN76"/>
<protein>
    <submittedName>
        <fullName evidence="2">Uncharacterized protein</fullName>
    </submittedName>
</protein>
<keyword evidence="3" id="KW-1185">Reference proteome</keyword>
<dbReference type="EMBL" id="LN733428">
    <property type="protein sequence ID" value="CEP16965.1"/>
    <property type="molecule type" value="Genomic_DNA"/>
</dbReference>
<feature type="region of interest" description="Disordered" evidence="1">
    <location>
        <begin position="126"/>
        <end position="153"/>
    </location>
</feature>
<feature type="compositionally biased region" description="Polar residues" evidence="1">
    <location>
        <begin position="126"/>
        <end position="152"/>
    </location>
</feature>